<dbReference type="InterPro" id="IPR033865">
    <property type="entry name" value="Ataxin-3"/>
</dbReference>
<evidence type="ECO:0000256" key="9">
    <source>
        <dbReference type="ARBA" id="ARBA00023163"/>
    </source>
</evidence>
<dbReference type="InterPro" id="IPR006155">
    <property type="entry name" value="Josephin"/>
</dbReference>
<dbReference type="InterPro" id="IPR003903">
    <property type="entry name" value="UIM_dom"/>
</dbReference>
<comment type="catalytic activity">
    <reaction evidence="1">
        <text>Thiol-dependent hydrolysis of ester, thioester, amide, peptide and isopeptide bonds formed by the C-terminal Gly of ubiquitin (a 76-residue protein attached to proteins as an intracellular targeting signal).</text>
        <dbReference type="EC" id="3.4.19.12"/>
    </reaction>
</comment>
<evidence type="ECO:0000256" key="12">
    <source>
        <dbReference type="SAM" id="MobiDB-lite"/>
    </source>
</evidence>
<dbReference type="PANTHER" id="PTHR14159:SF0">
    <property type="entry name" value="ATAXIN-3-RELATED"/>
    <property type="match status" value="1"/>
</dbReference>
<feature type="region of interest" description="Disordered" evidence="12">
    <location>
        <begin position="216"/>
        <end position="235"/>
    </location>
</feature>
<protein>
    <recommendedName>
        <fullName evidence="3">ubiquitinyl hydrolase 1</fullName>
        <ecNumber evidence="3">3.4.19.12</ecNumber>
    </recommendedName>
</protein>
<keyword evidence="7" id="KW-0788">Thiol protease</keyword>
<evidence type="ECO:0000256" key="6">
    <source>
        <dbReference type="ARBA" id="ARBA00022801"/>
    </source>
</evidence>
<feature type="region of interest" description="Disordered" evidence="12">
    <location>
        <begin position="455"/>
        <end position="525"/>
    </location>
</feature>
<dbReference type="Gene3D" id="3.90.70.40">
    <property type="match status" value="1"/>
</dbReference>
<feature type="domain" description="Josephin" evidence="13">
    <location>
        <begin position="8"/>
        <end position="196"/>
    </location>
</feature>
<dbReference type="Pfam" id="PF02099">
    <property type="entry name" value="Josephin"/>
    <property type="match status" value="1"/>
</dbReference>
<comment type="subcellular location">
    <subcellularLocation>
        <location evidence="2">Nucleus</location>
    </subcellularLocation>
</comment>
<comment type="caution">
    <text evidence="14">The sequence shown here is derived from an EMBL/GenBank/DDBJ whole genome shotgun (WGS) entry which is preliminary data.</text>
</comment>
<dbReference type="Gene3D" id="6.10.140.100">
    <property type="match status" value="1"/>
</dbReference>
<dbReference type="Gene3D" id="1.10.287.10">
    <property type="entry name" value="S15/NS1, RNA-binding"/>
    <property type="match status" value="1"/>
</dbReference>
<evidence type="ECO:0000256" key="8">
    <source>
        <dbReference type="ARBA" id="ARBA00023015"/>
    </source>
</evidence>
<sequence>MDAARNLIPIIYHETQERGSRLCGLHALNNLLQDRDIRFDESRLAEVARGVDADEQLYDESYGGASSSNMDDTGYFSIQVLQRALERFGLKLTQWRSQDMRQYHDHPQTQLAFILHHDDHWYVLRRFGAVWAEPSSLTSHSDAGIWFNLDSVRPQPEYVGSTYLGMFIQQAEQAKYSVFAVQKDDLEEGKEEDVYILPLSKADQYAASLVVAGSRGGDGAGGGSGEGDGDGMDYGEEDMELQAALQASLMNHAGGGGDIDPSEPASGSSSGLSAILYPPPISAHPYTNPLGLFDRPSGIQTPTQRTHPGYSKTTNDDDEDYVDASEESPPPESAGTGALDPVEASRRRNEALMRQMMRQQEAAMRVTHQEEELRVRAGLQTRRRTQQDEEEEMERAIRASMAEAEEEERAGEGAETVEEPEEVVLPQRRAEASHAVYDDEDEALQAALRASLETVPEGFQIPPTPPRVQAQLPTPPATALLPPPSASASAPSIKSTESESTEDDTAETESEADSSMATETPAVKVDVEEMRKLRLARFGG</sequence>
<evidence type="ECO:0000256" key="5">
    <source>
        <dbReference type="ARBA" id="ARBA00022786"/>
    </source>
</evidence>
<evidence type="ECO:0000313" key="14">
    <source>
        <dbReference type="EMBL" id="TCD65115.1"/>
    </source>
</evidence>
<dbReference type="EMBL" id="RWJN01000198">
    <property type="protein sequence ID" value="TCD65115.1"/>
    <property type="molecule type" value="Genomic_DNA"/>
</dbReference>
<keyword evidence="9" id="KW-0804">Transcription</keyword>
<dbReference type="AlphaFoldDB" id="A0A4R0RH96"/>
<dbReference type="Proteomes" id="UP000292702">
    <property type="component" value="Unassembled WGS sequence"/>
</dbReference>
<keyword evidence="4" id="KW-0645">Protease</keyword>
<gene>
    <name evidence="14" type="ORF">EIP91_003089</name>
</gene>
<keyword evidence="8" id="KW-0805">Transcription regulation</keyword>
<dbReference type="GO" id="GO:0016579">
    <property type="term" value="P:protein deubiquitination"/>
    <property type="evidence" value="ECO:0007669"/>
    <property type="project" value="InterPro"/>
</dbReference>
<feature type="region of interest" description="Disordered" evidence="12">
    <location>
        <begin position="251"/>
        <end position="273"/>
    </location>
</feature>
<dbReference type="OrthoDB" id="10063692at2759"/>
<comment type="caution">
    <text evidence="11">Lacks conserved residue(s) required for the propagation of feature annotation.</text>
</comment>
<evidence type="ECO:0000259" key="13">
    <source>
        <dbReference type="PROSITE" id="PS50957"/>
    </source>
</evidence>
<evidence type="ECO:0000256" key="1">
    <source>
        <dbReference type="ARBA" id="ARBA00000707"/>
    </source>
</evidence>
<feature type="region of interest" description="Disordered" evidence="12">
    <location>
        <begin position="287"/>
        <end position="343"/>
    </location>
</feature>
<feature type="region of interest" description="Disordered" evidence="12">
    <location>
        <begin position="377"/>
        <end position="425"/>
    </location>
</feature>
<dbReference type="PRINTS" id="PR01233">
    <property type="entry name" value="JOSEPHIN"/>
</dbReference>
<dbReference type="SMART" id="SM00726">
    <property type="entry name" value="UIM"/>
    <property type="match status" value="3"/>
</dbReference>
<evidence type="ECO:0000256" key="4">
    <source>
        <dbReference type="ARBA" id="ARBA00022670"/>
    </source>
</evidence>
<keyword evidence="10" id="KW-0539">Nucleus</keyword>
<name>A0A4R0RH96_9APHY</name>
<dbReference type="PROSITE" id="PS50957">
    <property type="entry name" value="JOSEPHIN"/>
    <property type="match status" value="1"/>
</dbReference>
<evidence type="ECO:0000256" key="7">
    <source>
        <dbReference type="ARBA" id="ARBA00022807"/>
    </source>
</evidence>
<evidence type="ECO:0000256" key="2">
    <source>
        <dbReference type="ARBA" id="ARBA00004123"/>
    </source>
</evidence>
<evidence type="ECO:0000256" key="3">
    <source>
        <dbReference type="ARBA" id="ARBA00012759"/>
    </source>
</evidence>
<keyword evidence="15" id="KW-1185">Reference proteome</keyword>
<dbReference type="EC" id="3.4.19.12" evidence="3"/>
<evidence type="ECO:0000313" key="15">
    <source>
        <dbReference type="Proteomes" id="UP000292702"/>
    </source>
</evidence>
<feature type="compositionally biased region" description="Pro residues" evidence="12">
    <location>
        <begin position="473"/>
        <end position="485"/>
    </location>
</feature>
<dbReference type="GO" id="GO:0004843">
    <property type="term" value="F:cysteine-type deubiquitinase activity"/>
    <property type="evidence" value="ECO:0007669"/>
    <property type="project" value="UniProtKB-EC"/>
</dbReference>
<dbReference type="PROSITE" id="PS50330">
    <property type="entry name" value="UIM"/>
    <property type="match status" value="2"/>
</dbReference>
<feature type="compositionally biased region" description="Acidic residues" evidence="12">
    <location>
        <begin position="316"/>
        <end position="326"/>
    </location>
</feature>
<dbReference type="SMART" id="SM01246">
    <property type="entry name" value="Josephin"/>
    <property type="match status" value="1"/>
</dbReference>
<keyword evidence="5" id="KW-0833">Ubl conjugation pathway</keyword>
<feature type="compositionally biased region" description="Acidic residues" evidence="12">
    <location>
        <begin position="403"/>
        <end position="422"/>
    </location>
</feature>
<dbReference type="GO" id="GO:0005634">
    <property type="term" value="C:nucleus"/>
    <property type="evidence" value="ECO:0007669"/>
    <property type="project" value="UniProtKB-SubCell"/>
</dbReference>
<dbReference type="STRING" id="92696.A0A4R0RH96"/>
<feature type="compositionally biased region" description="Gly residues" evidence="12">
    <location>
        <begin position="216"/>
        <end position="226"/>
    </location>
</feature>
<evidence type="ECO:0000256" key="10">
    <source>
        <dbReference type="ARBA" id="ARBA00023242"/>
    </source>
</evidence>
<reference evidence="14 15" key="1">
    <citation type="submission" date="2018-11" db="EMBL/GenBank/DDBJ databases">
        <title>Genome assembly of Steccherinum ochraceum LE-BIN_3174, the white-rot fungus of the Steccherinaceae family (The Residual Polyporoid clade, Polyporales, Basidiomycota).</title>
        <authorList>
            <person name="Fedorova T.V."/>
            <person name="Glazunova O.A."/>
            <person name="Landesman E.O."/>
            <person name="Moiseenko K.V."/>
            <person name="Psurtseva N.V."/>
            <person name="Savinova O.S."/>
            <person name="Shakhova N.V."/>
            <person name="Tyazhelova T.V."/>
            <person name="Vasina D.V."/>
        </authorList>
    </citation>
    <scope>NUCLEOTIDE SEQUENCE [LARGE SCALE GENOMIC DNA]</scope>
    <source>
        <strain evidence="14 15">LE-BIN_3174</strain>
    </source>
</reference>
<dbReference type="PANTHER" id="PTHR14159">
    <property type="entry name" value="ATAXIN-3-RELATED"/>
    <property type="match status" value="1"/>
</dbReference>
<accession>A0A4R0RH96</accession>
<proteinExistence type="predicted"/>
<organism evidence="14 15">
    <name type="scientific">Steccherinum ochraceum</name>
    <dbReference type="NCBI Taxonomy" id="92696"/>
    <lineage>
        <taxon>Eukaryota</taxon>
        <taxon>Fungi</taxon>
        <taxon>Dikarya</taxon>
        <taxon>Basidiomycota</taxon>
        <taxon>Agaricomycotina</taxon>
        <taxon>Agaricomycetes</taxon>
        <taxon>Polyporales</taxon>
        <taxon>Steccherinaceae</taxon>
        <taxon>Steccherinum</taxon>
    </lineage>
</organism>
<feature type="compositionally biased region" description="Acidic residues" evidence="12">
    <location>
        <begin position="499"/>
        <end position="512"/>
    </location>
</feature>
<dbReference type="GO" id="GO:0006508">
    <property type="term" value="P:proteolysis"/>
    <property type="evidence" value="ECO:0007669"/>
    <property type="project" value="UniProtKB-KW"/>
</dbReference>
<keyword evidence="6" id="KW-0378">Hydrolase</keyword>
<feature type="compositionally biased region" description="Low complexity" evidence="12">
    <location>
        <begin position="262"/>
        <end position="273"/>
    </location>
</feature>
<evidence type="ECO:0000256" key="11">
    <source>
        <dbReference type="PROSITE-ProRule" id="PRU00331"/>
    </source>
</evidence>